<protein>
    <submittedName>
        <fullName evidence="1">Uncharacterized protein</fullName>
    </submittedName>
</protein>
<accession>A0A067MP01</accession>
<name>A0A067MP01_BOTB1</name>
<organism evidence="1 2">
    <name type="scientific">Botryobasidium botryosum (strain FD-172 SS1)</name>
    <dbReference type="NCBI Taxonomy" id="930990"/>
    <lineage>
        <taxon>Eukaryota</taxon>
        <taxon>Fungi</taxon>
        <taxon>Dikarya</taxon>
        <taxon>Basidiomycota</taxon>
        <taxon>Agaricomycotina</taxon>
        <taxon>Agaricomycetes</taxon>
        <taxon>Cantharellales</taxon>
        <taxon>Botryobasidiaceae</taxon>
        <taxon>Botryobasidium</taxon>
    </lineage>
</organism>
<dbReference type="STRING" id="930990.A0A067MP01"/>
<evidence type="ECO:0000313" key="2">
    <source>
        <dbReference type="Proteomes" id="UP000027195"/>
    </source>
</evidence>
<keyword evidence="2" id="KW-1185">Reference proteome</keyword>
<evidence type="ECO:0000313" key="1">
    <source>
        <dbReference type="EMBL" id="KDQ17274.1"/>
    </source>
</evidence>
<gene>
    <name evidence="1" type="ORF">BOTBODRAFT_185977</name>
</gene>
<dbReference type="AlphaFoldDB" id="A0A067MP01"/>
<reference evidence="2" key="1">
    <citation type="journal article" date="2014" name="Proc. Natl. Acad. Sci. U.S.A.">
        <title>Extensive sampling of basidiomycete genomes demonstrates inadequacy of the white-rot/brown-rot paradigm for wood decay fungi.</title>
        <authorList>
            <person name="Riley R."/>
            <person name="Salamov A.A."/>
            <person name="Brown D.W."/>
            <person name="Nagy L.G."/>
            <person name="Floudas D."/>
            <person name="Held B.W."/>
            <person name="Levasseur A."/>
            <person name="Lombard V."/>
            <person name="Morin E."/>
            <person name="Otillar R."/>
            <person name="Lindquist E.A."/>
            <person name="Sun H."/>
            <person name="LaButti K.M."/>
            <person name="Schmutz J."/>
            <person name="Jabbour D."/>
            <person name="Luo H."/>
            <person name="Baker S.E."/>
            <person name="Pisabarro A.G."/>
            <person name="Walton J.D."/>
            <person name="Blanchette R.A."/>
            <person name="Henrissat B."/>
            <person name="Martin F."/>
            <person name="Cullen D."/>
            <person name="Hibbett D.S."/>
            <person name="Grigoriev I.V."/>
        </authorList>
    </citation>
    <scope>NUCLEOTIDE SEQUENCE [LARGE SCALE GENOMIC DNA]</scope>
    <source>
        <strain evidence="2">FD-172 SS1</strain>
    </source>
</reference>
<dbReference type="HOGENOM" id="CLU_135721_0_0_1"/>
<dbReference type="OrthoDB" id="3310068at2759"/>
<dbReference type="EMBL" id="KL198024">
    <property type="protein sequence ID" value="KDQ17274.1"/>
    <property type="molecule type" value="Genomic_DNA"/>
</dbReference>
<dbReference type="InParanoid" id="A0A067MP01"/>
<dbReference type="Proteomes" id="UP000027195">
    <property type="component" value="Unassembled WGS sequence"/>
</dbReference>
<proteinExistence type="predicted"/>
<sequence>MGTAAASESTAQVVQKPEECRGATDVSSIKDLDLANWLDSHHNPADGIFLSVVQGKTGHGATWAYGPFVLDIIVSFTGVTGEFGINIPLRGYKKLLDIDGDLITGISSGFNIPFDTASGYIKLYLKGRQLIVELNASAFSKPWKITCVLLNL</sequence>